<keyword evidence="3" id="KW-1185">Reference proteome</keyword>
<comment type="caution">
    <text evidence="2">The sequence shown here is derived from an EMBL/GenBank/DDBJ whole genome shotgun (WGS) entry which is preliminary data.</text>
</comment>
<reference evidence="2 3" key="1">
    <citation type="submission" date="2020-02" db="EMBL/GenBank/DDBJ databases">
        <title>Characterization of phylogenetic diversity of novel bifidobacterial species isolated in Czech ZOOs.</title>
        <authorList>
            <person name="Lugli G.A."/>
            <person name="Vera N.B."/>
            <person name="Ventura M."/>
        </authorList>
    </citation>
    <scope>NUCLEOTIDE SEQUENCE [LARGE SCALE GENOMIC DNA]</scope>
    <source>
        <strain evidence="2 3">DSM 109963</strain>
    </source>
</reference>
<protein>
    <submittedName>
        <fullName evidence="2">Uncharacterized protein</fullName>
    </submittedName>
</protein>
<proteinExistence type="predicted"/>
<sequence length="60" mass="6767">MQTKYTKIPRTPDNKKPRERRSGGKPTAKHRANDSIQPIIQLNASNTTRNSTLTALYTAK</sequence>
<gene>
    <name evidence="2" type="ORF">G1C94_0822</name>
</gene>
<feature type="region of interest" description="Disordered" evidence="1">
    <location>
        <begin position="1"/>
        <end position="36"/>
    </location>
</feature>
<evidence type="ECO:0000256" key="1">
    <source>
        <dbReference type="SAM" id="MobiDB-lite"/>
    </source>
</evidence>
<feature type="compositionally biased region" description="Basic and acidic residues" evidence="1">
    <location>
        <begin position="10"/>
        <end position="22"/>
    </location>
</feature>
<dbReference type="EMBL" id="JAAIIJ010000015">
    <property type="protein sequence ID" value="NMN02200.1"/>
    <property type="molecule type" value="Genomic_DNA"/>
</dbReference>
<evidence type="ECO:0000313" key="3">
    <source>
        <dbReference type="Proteomes" id="UP000553756"/>
    </source>
</evidence>
<accession>A0ABX1SXW5</accession>
<organism evidence="2 3">
    <name type="scientific">Bifidobacterium panos</name>
    <dbReference type="NCBI Taxonomy" id="2675321"/>
    <lineage>
        <taxon>Bacteria</taxon>
        <taxon>Bacillati</taxon>
        <taxon>Actinomycetota</taxon>
        <taxon>Actinomycetes</taxon>
        <taxon>Bifidobacteriales</taxon>
        <taxon>Bifidobacteriaceae</taxon>
        <taxon>Bifidobacterium</taxon>
    </lineage>
</organism>
<name>A0ABX1SXW5_9BIFI</name>
<dbReference type="Proteomes" id="UP000553756">
    <property type="component" value="Unassembled WGS sequence"/>
</dbReference>
<evidence type="ECO:0000313" key="2">
    <source>
        <dbReference type="EMBL" id="NMN02200.1"/>
    </source>
</evidence>